<proteinExistence type="predicted"/>
<comment type="caution">
    <text evidence="1">The sequence shown here is derived from an EMBL/GenBank/DDBJ whole genome shotgun (WGS) entry which is preliminary data.</text>
</comment>
<dbReference type="AlphaFoldDB" id="A0AB34FBX6"/>
<dbReference type="Proteomes" id="UP001163105">
    <property type="component" value="Unassembled WGS sequence"/>
</dbReference>
<sequence length="270" mass="31232">MINNWENVFSLIFKDGCWKPINLVNHPNCCLMGKDLVEKLAKRVTTGAYLCLLTDDMAGDHKWIEEVVLGCLRPYTKTGEYEILMLESHITLNIQDIKLPGQTDIAADPNKLFNIVKAEAGDQEPCLGHIQWGQQEDAVSYVCVSGRPSDDNYVSKIMNSEPFYWDKSRGIIEWCKPDPDDEVYKVTRFLGRYRRRFLVQWKDGSVSLVPQRDVLDKKMLENFLKTYRGLDAGVDLLKKRRVKNGNIQYQIRWPGEQQKGESEHETCWNP</sequence>
<accession>A0AB34FBX6</accession>
<name>A0AB34FBX6_9HYPO</name>
<dbReference type="EMBL" id="JAQHRD010000017">
    <property type="protein sequence ID" value="KAJ6436720.1"/>
    <property type="molecule type" value="Genomic_DNA"/>
</dbReference>
<evidence type="ECO:0000313" key="1">
    <source>
        <dbReference type="EMBL" id="KAJ6436720.1"/>
    </source>
</evidence>
<protein>
    <submittedName>
        <fullName evidence="1">AC transposase</fullName>
    </submittedName>
</protein>
<gene>
    <name evidence="1" type="ORF">O9K51_10684</name>
</gene>
<evidence type="ECO:0000313" key="2">
    <source>
        <dbReference type="Proteomes" id="UP001163105"/>
    </source>
</evidence>
<organism evidence="1 2">
    <name type="scientific">Purpureocillium lavendulum</name>
    <dbReference type="NCBI Taxonomy" id="1247861"/>
    <lineage>
        <taxon>Eukaryota</taxon>
        <taxon>Fungi</taxon>
        <taxon>Dikarya</taxon>
        <taxon>Ascomycota</taxon>
        <taxon>Pezizomycotina</taxon>
        <taxon>Sordariomycetes</taxon>
        <taxon>Hypocreomycetidae</taxon>
        <taxon>Hypocreales</taxon>
        <taxon>Ophiocordycipitaceae</taxon>
        <taxon>Purpureocillium</taxon>
    </lineage>
</organism>
<reference evidence="1" key="1">
    <citation type="submission" date="2023-01" db="EMBL/GenBank/DDBJ databases">
        <title>The growth and conidiation of Purpureocillium lavendulum are regulated by nitrogen source and histone H3K14 acetylation.</title>
        <authorList>
            <person name="Tang P."/>
            <person name="Han J."/>
            <person name="Zhang C."/>
            <person name="Tang P."/>
            <person name="Qi F."/>
            <person name="Zhang K."/>
            <person name="Liang L."/>
        </authorList>
    </citation>
    <scope>NUCLEOTIDE SEQUENCE</scope>
    <source>
        <strain evidence="1">YMF1.00683</strain>
    </source>
</reference>
<keyword evidence="2" id="KW-1185">Reference proteome</keyword>